<keyword evidence="5" id="KW-1133">Transmembrane helix</keyword>
<keyword evidence="1" id="KW-0145">Chemotaxis</keyword>
<dbReference type="PANTHER" id="PTHR43531:SF11">
    <property type="entry name" value="METHYL-ACCEPTING CHEMOTAXIS PROTEIN 3"/>
    <property type="match status" value="1"/>
</dbReference>
<dbReference type="InterPro" id="IPR003660">
    <property type="entry name" value="HAMP_dom"/>
</dbReference>
<dbReference type="Pfam" id="PF00672">
    <property type="entry name" value="HAMP"/>
    <property type="match status" value="1"/>
</dbReference>
<dbReference type="InterPro" id="IPR004090">
    <property type="entry name" value="Chemotax_Me-accpt_rcpt"/>
</dbReference>
<dbReference type="InterPro" id="IPR004089">
    <property type="entry name" value="MCPsignal_dom"/>
</dbReference>
<name>A0A2P2E4K8_9LEPT</name>
<gene>
    <name evidence="8" type="ORF">LPTSP4_33240</name>
</gene>
<feature type="transmembrane region" description="Helical" evidence="5">
    <location>
        <begin position="16"/>
        <end position="34"/>
    </location>
</feature>
<dbReference type="PROSITE" id="PS50111">
    <property type="entry name" value="CHEMOTAXIS_TRANSDUC_2"/>
    <property type="match status" value="1"/>
</dbReference>
<dbReference type="SMART" id="SM00283">
    <property type="entry name" value="MA"/>
    <property type="match status" value="1"/>
</dbReference>
<dbReference type="Proteomes" id="UP000245133">
    <property type="component" value="Unassembled WGS sequence"/>
</dbReference>
<accession>A0A2P2E4K8</accession>
<dbReference type="GO" id="GO:0005886">
    <property type="term" value="C:plasma membrane"/>
    <property type="evidence" value="ECO:0007669"/>
    <property type="project" value="TreeGrafter"/>
</dbReference>
<dbReference type="AlphaFoldDB" id="A0A2P2E4K8"/>
<dbReference type="PRINTS" id="PR00260">
    <property type="entry name" value="CHEMTRNSDUCR"/>
</dbReference>
<evidence type="ECO:0000313" key="9">
    <source>
        <dbReference type="Proteomes" id="UP000245133"/>
    </source>
</evidence>
<evidence type="ECO:0000313" key="8">
    <source>
        <dbReference type="EMBL" id="GBF51786.1"/>
    </source>
</evidence>
<dbReference type="OrthoDB" id="353878at2"/>
<dbReference type="GO" id="GO:0004888">
    <property type="term" value="F:transmembrane signaling receptor activity"/>
    <property type="evidence" value="ECO:0007669"/>
    <property type="project" value="InterPro"/>
</dbReference>
<keyword evidence="4" id="KW-0175">Coiled coil</keyword>
<evidence type="ECO:0000256" key="1">
    <source>
        <dbReference type="ARBA" id="ARBA00022500"/>
    </source>
</evidence>
<dbReference type="CDD" id="cd06225">
    <property type="entry name" value="HAMP"/>
    <property type="match status" value="1"/>
</dbReference>
<dbReference type="InterPro" id="IPR051310">
    <property type="entry name" value="MCP_chemotaxis"/>
</dbReference>
<dbReference type="GO" id="GO:0007165">
    <property type="term" value="P:signal transduction"/>
    <property type="evidence" value="ECO:0007669"/>
    <property type="project" value="UniProtKB-KW"/>
</dbReference>
<evidence type="ECO:0000256" key="4">
    <source>
        <dbReference type="SAM" id="Coils"/>
    </source>
</evidence>
<feature type="domain" description="HAMP" evidence="7">
    <location>
        <begin position="322"/>
        <end position="376"/>
    </location>
</feature>
<comment type="similarity">
    <text evidence="2">Belongs to the methyl-accepting chemotaxis (MCP) protein family.</text>
</comment>
<comment type="caution">
    <text evidence="8">The sequence shown here is derived from an EMBL/GenBank/DDBJ whole genome shotgun (WGS) entry which is preliminary data.</text>
</comment>
<evidence type="ECO:0000256" key="5">
    <source>
        <dbReference type="SAM" id="Phobius"/>
    </source>
</evidence>
<keyword evidence="5" id="KW-0472">Membrane</keyword>
<dbReference type="Pfam" id="PF00015">
    <property type="entry name" value="MCPsignal"/>
    <property type="match status" value="1"/>
</dbReference>
<dbReference type="PANTHER" id="PTHR43531">
    <property type="entry name" value="PROTEIN ICFG"/>
    <property type="match status" value="1"/>
</dbReference>
<evidence type="ECO:0000259" key="7">
    <source>
        <dbReference type="PROSITE" id="PS50885"/>
    </source>
</evidence>
<sequence length="682" mass="76197">MKVMKFFDHLTIQKRLILLPIPLLIPIITLLFLLTSEQDRTINFSKLEVEGIHALKPVYLSLEEGLTLLKIGNEDKDTVHDFVQKSKAQVLATGLVDKSTPEYKNWITLAKKDTYVDKDAIHFLQAAKILSLKLGDNSNLILDPDVDSYYLMDIMIFRIPELWQIVADLKLTLREEYSEAQQKYPQFSEAAKTKAVISIAAIRKAKEDIKFSFHKTISANETTKEDLEKAIKSLDKEVDLVTSQLESLFTKSKEKPKDFNPAFDTIHQLTKIGHSVQILAMEHLERLIQERIGRFVRAKYLSLIFVTLLLVFSTLFTIAIIQSITKPLTHVLEKVEELSSGEADLRKTLPATGKNEISKISFSFNQFIHKLAKIINQLKSSSSDARMASDSLRKESMSVSDSAQELAATSEQSAASLEELTTSFEIMFESIASETKNIFKIVDEMKKIETSIGKMDTMLIDLDRQAVTSFDLAKQGDQAVKNTDNAMDDIRNVTRDISGIVELINEISEQTNLLALNASIEAARAGDAGRGFAVVAEEISKLADKTQESVKNIKKLVEKGNGAVKTGADHVGETVKSLGKILEKSAEVQSYVAEVKEEMINQTSSIERINEELVGLKDMAEMIEFSSREQKKASEDMVNSINVLSGGAQTLATNAEDLKLLSERLHHVSETIKTISDEFITD</sequence>
<evidence type="ECO:0000256" key="2">
    <source>
        <dbReference type="ARBA" id="ARBA00029447"/>
    </source>
</evidence>
<feature type="transmembrane region" description="Helical" evidence="5">
    <location>
        <begin position="300"/>
        <end position="321"/>
    </location>
</feature>
<proteinExistence type="inferred from homology"/>
<evidence type="ECO:0000259" key="6">
    <source>
        <dbReference type="PROSITE" id="PS50111"/>
    </source>
</evidence>
<evidence type="ECO:0000256" key="3">
    <source>
        <dbReference type="PROSITE-ProRule" id="PRU00284"/>
    </source>
</evidence>
<keyword evidence="9" id="KW-1185">Reference proteome</keyword>
<dbReference type="Gene3D" id="1.10.287.950">
    <property type="entry name" value="Methyl-accepting chemotaxis protein"/>
    <property type="match status" value="1"/>
</dbReference>
<reference evidence="8 9" key="1">
    <citation type="submission" date="2018-02" db="EMBL/GenBank/DDBJ databases">
        <title>Novel Leptospira species isolated from soil and water in Japan.</title>
        <authorList>
            <person name="Nakao R."/>
            <person name="Masuzawa T."/>
        </authorList>
    </citation>
    <scope>NUCLEOTIDE SEQUENCE [LARGE SCALE GENOMIC DNA]</scope>
    <source>
        <strain evidence="8 9">YH101</strain>
    </source>
</reference>
<dbReference type="SMART" id="SM00304">
    <property type="entry name" value="HAMP"/>
    <property type="match status" value="1"/>
</dbReference>
<feature type="domain" description="Methyl-accepting transducer" evidence="6">
    <location>
        <begin position="381"/>
        <end position="645"/>
    </location>
</feature>
<protein>
    <submittedName>
        <fullName evidence="8">Methyl-accepting chemotaxis protein signaling domain protein</fullName>
    </submittedName>
</protein>
<dbReference type="PROSITE" id="PS50885">
    <property type="entry name" value="HAMP"/>
    <property type="match status" value="1"/>
</dbReference>
<keyword evidence="5" id="KW-0812">Transmembrane</keyword>
<dbReference type="SUPFAM" id="SSF58104">
    <property type="entry name" value="Methyl-accepting chemotaxis protein (MCP) signaling domain"/>
    <property type="match status" value="1"/>
</dbReference>
<dbReference type="EMBL" id="BFBB01000008">
    <property type="protein sequence ID" value="GBF51786.1"/>
    <property type="molecule type" value="Genomic_DNA"/>
</dbReference>
<organism evidence="8 9">
    <name type="scientific">Leptospira ryugenii</name>
    <dbReference type="NCBI Taxonomy" id="1917863"/>
    <lineage>
        <taxon>Bacteria</taxon>
        <taxon>Pseudomonadati</taxon>
        <taxon>Spirochaetota</taxon>
        <taxon>Spirochaetia</taxon>
        <taxon>Leptospirales</taxon>
        <taxon>Leptospiraceae</taxon>
        <taxon>Leptospira</taxon>
    </lineage>
</organism>
<keyword evidence="3" id="KW-0807">Transducer</keyword>
<dbReference type="GO" id="GO:0006935">
    <property type="term" value="P:chemotaxis"/>
    <property type="evidence" value="ECO:0007669"/>
    <property type="project" value="UniProtKB-KW"/>
</dbReference>
<feature type="coiled-coil region" evidence="4">
    <location>
        <begin position="217"/>
        <end position="244"/>
    </location>
</feature>